<dbReference type="EMBL" id="JAYMYS010000003">
    <property type="protein sequence ID" value="KAK7399917.1"/>
    <property type="molecule type" value="Genomic_DNA"/>
</dbReference>
<dbReference type="InterPro" id="IPR019308">
    <property type="entry name" value="TMEM214"/>
</dbReference>
<name>A0AAN9SMJ2_PSOTE</name>
<keyword evidence="3" id="KW-1185">Reference proteome</keyword>
<evidence type="ECO:0008006" key="4">
    <source>
        <dbReference type="Google" id="ProtNLM"/>
    </source>
</evidence>
<proteinExistence type="predicted"/>
<comment type="caution">
    <text evidence="2">The sequence shown here is derived from an EMBL/GenBank/DDBJ whole genome shotgun (WGS) entry which is preliminary data.</text>
</comment>
<evidence type="ECO:0000313" key="3">
    <source>
        <dbReference type="Proteomes" id="UP001386955"/>
    </source>
</evidence>
<evidence type="ECO:0000256" key="1">
    <source>
        <dbReference type="SAM" id="MobiDB-lite"/>
    </source>
</evidence>
<protein>
    <recommendedName>
        <fullName evidence="4">Transmembrane protein</fullName>
    </recommendedName>
</protein>
<evidence type="ECO:0000313" key="2">
    <source>
        <dbReference type="EMBL" id="KAK7399917.1"/>
    </source>
</evidence>
<dbReference type="PANTHER" id="PTHR13448:SF14">
    <property type="entry name" value="F26K24.17 PROTEIN"/>
    <property type="match status" value="1"/>
</dbReference>
<dbReference type="AlphaFoldDB" id="A0AAN9SMJ2"/>
<feature type="compositionally biased region" description="Basic and acidic residues" evidence="1">
    <location>
        <begin position="237"/>
        <end position="246"/>
    </location>
</feature>
<reference evidence="2 3" key="1">
    <citation type="submission" date="2024-01" db="EMBL/GenBank/DDBJ databases">
        <title>The genomes of 5 underutilized Papilionoideae crops provide insights into root nodulation and disease resistanc.</title>
        <authorList>
            <person name="Jiang F."/>
        </authorList>
    </citation>
    <scope>NUCLEOTIDE SEQUENCE [LARGE SCALE GENOMIC DNA]</scope>
    <source>
        <strain evidence="2">DUOXIRENSHENG_FW03</strain>
        <tissue evidence="2">Leaves</tissue>
    </source>
</reference>
<dbReference type="Proteomes" id="UP001386955">
    <property type="component" value="Unassembled WGS sequence"/>
</dbReference>
<sequence>MNAYVASLLDAVVTEKKKWVVCSALACRNERNTRVKRLFDKTRAPFNTQLPHGNSVILRRERGQFLEVNSLKNQKFPFRISFSFSSFYHFPFTFHHFPPFPLLHFSTPKETLTENHVSAMEENHAAAVESAHAESNGISHGSDHGWQKVTYAKKQKKKTNTASDSRAKLVPNGTLSGTDGVFRTLELQSEDRRRKILEAKKAADAAYDDDEAPVKSKQRHRDDYEEDDDENVNHSAENGKAEEAKKVKQKKPKKPKVTVAEAAAKIDAADLGAFLIDISASFETQQDIQMMRFADYFGRAFSAVTASQFPWVKLFRESPVAKITDMPLSHVSDAVHKTSSDWINQRSPEALSSFLIWSLDSILADLGSQQTVAKGSKKAVQQVSSKSLVAMFVVLAMVLRRKPDSLITVLPTLRENTKYQGQDKLPVIVWMIAQASVGDLSVGLYAWARNLLPIVIGKSGNPQSRDLILQLVEKILSTPKARPILVNSAVRKGERLIPPSAFEILIRVTFPPPPTRVKATERFEAIYPTLKEVALGGSAGSKAMKQVSLQIFSFAIKAAVENNPELSKEATGIFIWCLSQSTECYKQWEKVYQDNIEASVSILKKLSEDWKELSTKLSPHEPLRDTIKNFKQKNEKALATETDAARHAYFKEADKYCKIILGRVSRSHGCMTCLTLTVLAVAVGAAVSLSPSLESLDFKKLSEVFNVQH</sequence>
<dbReference type="Pfam" id="PF10151">
    <property type="entry name" value="TMEM214"/>
    <property type="match status" value="1"/>
</dbReference>
<gene>
    <name evidence="2" type="ORF">VNO78_11114</name>
</gene>
<feature type="region of interest" description="Disordered" evidence="1">
    <location>
        <begin position="152"/>
        <end position="175"/>
    </location>
</feature>
<dbReference type="PANTHER" id="PTHR13448">
    <property type="entry name" value="TRANSMEMBRANE PROTEIN 214"/>
    <property type="match status" value="1"/>
</dbReference>
<feature type="region of interest" description="Disordered" evidence="1">
    <location>
        <begin position="201"/>
        <end position="254"/>
    </location>
</feature>
<organism evidence="2 3">
    <name type="scientific">Psophocarpus tetragonolobus</name>
    <name type="common">Winged bean</name>
    <name type="synonym">Dolichos tetragonolobus</name>
    <dbReference type="NCBI Taxonomy" id="3891"/>
    <lineage>
        <taxon>Eukaryota</taxon>
        <taxon>Viridiplantae</taxon>
        <taxon>Streptophyta</taxon>
        <taxon>Embryophyta</taxon>
        <taxon>Tracheophyta</taxon>
        <taxon>Spermatophyta</taxon>
        <taxon>Magnoliopsida</taxon>
        <taxon>eudicotyledons</taxon>
        <taxon>Gunneridae</taxon>
        <taxon>Pentapetalae</taxon>
        <taxon>rosids</taxon>
        <taxon>fabids</taxon>
        <taxon>Fabales</taxon>
        <taxon>Fabaceae</taxon>
        <taxon>Papilionoideae</taxon>
        <taxon>50 kb inversion clade</taxon>
        <taxon>NPAAA clade</taxon>
        <taxon>indigoferoid/millettioid clade</taxon>
        <taxon>Phaseoleae</taxon>
        <taxon>Psophocarpus</taxon>
    </lineage>
</organism>
<accession>A0AAN9SMJ2</accession>
<dbReference type="GO" id="GO:0005783">
    <property type="term" value="C:endoplasmic reticulum"/>
    <property type="evidence" value="ECO:0007669"/>
    <property type="project" value="TreeGrafter"/>
</dbReference>
<dbReference type="GO" id="GO:0005794">
    <property type="term" value="C:Golgi apparatus"/>
    <property type="evidence" value="ECO:0007669"/>
    <property type="project" value="TreeGrafter"/>
</dbReference>